<dbReference type="Gene3D" id="3.40.50.1820">
    <property type="entry name" value="alpha/beta hydrolase"/>
    <property type="match status" value="1"/>
</dbReference>
<dbReference type="OrthoDB" id="449382at2759"/>
<dbReference type="PANTHER" id="PTHR31126:SF1">
    <property type="entry name" value="TYROSINE SPECIFIC PROTEIN PHOSPHATASES DOMAIN-CONTAINING PROTEIN"/>
    <property type="match status" value="1"/>
</dbReference>
<dbReference type="Proteomes" id="UP001165063">
    <property type="component" value="Unassembled WGS sequence"/>
</dbReference>
<dbReference type="Pfam" id="PF13350">
    <property type="entry name" value="Y_phosphatase3"/>
    <property type="match status" value="1"/>
</dbReference>
<organism evidence="1 2">
    <name type="scientific">Ambrosiozyma monospora</name>
    <name type="common">Yeast</name>
    <name type="synonym">Endomycopsis monosporus</name>
    <dbReference type="NCBI Taxonomy" id="43982"/>
    <lineage>
        <taxon>Eukaryota</taxon>
        <taxon>Fungi</taxon>
        <taxon>Dikarya</taxon>
        <taxon>Ascomycota</taxon>
        <taxon>Saccharomycotina</taxon>
        <taxon>Pichiomycetes</taxon>
        <taxon>Pichiales</taxon>
        <taxon>Pichiaceae</taxon>
        <taxon>Ambrosiozyma</taxon>
    </lineage>
</organism>
<accession>A0A9W6YMF4</accession>
<evidence type="ECO:0000313" key="2">
    <source>
        <dbReference type="Proteomes" id="UP001165063"/>
    </source>
</evidence>
<comment type="caution">
    <text evidence="1">The sequence shown here is derived from an EMBL/GenBank/DDBJ whole genome shotgun (WGS) entry which is preliminary data.</text>
</comment>
<dbReference type="InterPro" id="IPR029058">
    <property type="entry name" value="AB_hydrolase_fold"/>
</dbReference>
<dbReference type="AlphaFoldDB" id="A0A9W6YMF4"/>
<keyword evidence="2" id="KW-1185">Reference proteome</keyword>
<dbReference type="SUPFAM" id="SSF52799">
    <property type="entry name" value="(Phosphotyrosine protein) phosphatases II"/>
    <property type="match status" value="1"/>
</dbReference>
<reference evidence="1" key="1">
    <citation type="submission" date="2023-04" db="EMBL/GenBank/DDBJ databases">
        <title>Ambrosiozyma monospora NBRC 1965.</title>
        <authorList>
            <person name="Ichikawa N."/>
            <person name="Sato H."/>
            <person name="Tonouchi N."/>
        </authorList>
    </citation>
    <scope>NUCLEOTIDE SEQUENCE</scope>
    <source>
        <strain evidence="1">NBRC 1965</strain>
    </source>
</reference>
<dbReference type="GO" id="GO:0004721">
    <property type="term" value="F:phosphoprotein phosphatase activity"/>
    <property type="evidence" value="ECO:0007669"/>
    <property type="project" value="InterPro"/>
</dbReference>
<protein>
    <submittedName>
        <fullName evidence="1">Unnamed protein product</fullName>
    </submittedName>
</protein>
<sequence>MTTQKYQLKEFEQEIFIPVPGTDIKLCAIVALPKALFGDHYVKNYSPPTHRLVILMHGQSGHKNYCYLKDLAEQLSEKLGIYSVRFDFRNCGGSTIIKPKTLGRTVEDDIEDLNAVYNYFMDQHFDNTAFFVEAVIGHSRGSLDMFCWGLEKKAYVPNFINCAGRFDGAGKGKNSDLQYPDWRKAEGFYEPTCQGDKYKNVWIPARETLSMISRKLTNVGDLDQYSDVLSIYGLEESVIPLKDAASFANHLAGRHTLHFIEEANHSYMGVVKIDPTIVQKHKHPIHRKKQVYNYNYMVSDKIVDYLGPKSRLDRFYKSSLKIHPGLNRWKDVEGISNFRDVGGWSTQDGNFVRPGIAFRCANPSNVTEKGIKEIQRLKIKTIFDLRSESELKEHPWPTIEGIEHLHVPLFGNRSLAPEDAIGMYSNLFTSWSTYKAVYQDILEEGSGGLRLIFEHIRDHPREAFLFHCTAGKDRTGVLSVLILLLCGVYPQIAAKEYELTMIGLKPDHPQIKEKVLSEVYKMAQSPAGEAFVKNVTKGRQNWSIYEQGFENVVSSRYEAMLETFIWLKEKYGTVEDYFKEKLGLGSEDQKIIKDSLLAY</sequence>
<dbReference type="SUPFAM" id="SSF53474">
    <property type="entry name" value="alpha/beta-Hydrolases"/>
    <property type="match status" value="1"/>
</dbReference>
<name>A0A9W6YMF4_AMBMO</name>
<evidence type="ECO:0000313" key="1">
    <source>
        <dbReference type="EMBL" id="GMG20309.1"/>
    </source>
</evidence>
<proteinExistence type="predicted"/>
<dbReference type="PANTHER" id="PTHR31126">
    <property type="entry name" value="TYROSINE-PROTEIN PHOSPHATASE"/>
    <property type="match status" value="1"/>
</dbReference>
<dbReference type="InterPro" id="IPR029021">
    <property type="entry name" value="Prot-tyrosine_phosphatase-like"/>
</dbReference>
<dbReference type="Gene3D" id="3.90.190.10">
    <property type="entry name" value="Protein tyrosine phosphatase superfamily"/>
    <property type="match status" value="1"/>
</dbReference>
<dbReference type="PROSITE" id="PS00383">
    <property type="entry name" value="TYR_PHOSPHATASE_1"/>
    <property type="match status" value="1"/>
</dbReference>
<dbReference type="InterPro" id="IPR026893">
    <property type="entry name" value="Tyr/Ser_Pase_IphP-type"/>
</dbReference>
<dbReference type="InterPro" id="IPR016130">
    <property type="entry name" value="Tyr_Pase_AS"/>
</dbReference>
<dbReference type="EMBL" id="BSXU01000340">
    <property type="protein sequence ID" value="GMG20309.1"/>
    <property type="molecule type" value="Genomic_DNA"/>
</dbReference>
<gene>
    <name evidence="1" type="ORF">Amon01_000114000</name>
</gene>